<sequence>MSKSSGVSKKRFNVEKLIFNSIIVLIMLYIATALVKQEITIRKYKSQIKDIHAKIEAEKKDIDDIKKDIEQAENIDNIEKIARERLKMIKPGEIMYVDVDKD</sequence>
<dbReference type="AlphaFoldDB" id="A0A069RES0"/>
<dbReference type="RefSeq" id="WP_038265716.1">
    <property type="nucleotide sequence ID" value="NZ_FSRH01000017.1"/>
</dbReference>
<protein>
    <recommendedName>
        <fullName evidence="5">Septum formation initiator</fullName>
    </recommendedName>
</protein>
<keyword evidence="2" id="KW-0812">Transmembrane</keyword>
<feature type="coiled-coil region" evidence="1">
    <location>
        <begin position="41"/>
        <end position="75"/>
    </location>
</feature>
<accession>A0A069RES0</accession>
<evidence type="ECO:0000256" key="2">
    <source>
        <dbReference type="SAM" id="Phobius"/>
    </source>
</evidence>
<proteinExistence type="predicted"/>
<keyword evidence="4" id="KW-1185">Reference proteome</keyword>
<name>A0A069RES0_PEPLI</name>
<evidence type="ECO:0008006" key="5">
    <source>
        <dbReference type="Google" id="ProtNLM"/>
    </source>
</evidence>
<dbReference type="Proteomes" id="UP000027946">
    <property type="component" value="Unassembled WGS sequence"/>
</dbReference>
<dbReference type="eggNOG" id="COG2919">
    <property type="taxonomic scope" value="Bacteria"/>
</dbReference>
<evidence type="ECO:0000256" key="1">
    <source>
        <dbReference type="SAM" id="Coils"/>
    </source>
</evidence>
<reference evidence="3 4" key="1">
    <citation type="submission" date="2014-03" db="EMBL/GenBank/DDBJ databases">
        <title>Genome sequence of Clostridium litorale W6, DSM 5388.</title>
        <authorList>
            <person name="Poehlein A."/>
            <person name="Jagirdar A."/>
            <person name="Khonsari B."/>
            <person name="Chibani C.M."/>
            <person name="Gutierrez Gutierrez D.A."/>
            <person name="Davydova E."/>
            <person name="Alghaithi H.S."/>
            <person name="Nair K.P."/>
            <person name="Dhamotharan K."/>
            <person name="Chandran L."/>
            <person name="G W."/>
            <person name="Daniel R."/>
        </authorList>
    </citation>
    <scope>NUCLEOTIDE SEQUENCE [LARGE SCALE GENOMIC DNA]</scope>
    <source>
        <strain evidence="3 4">W6</strain>
    </source>
</reference>
<dbReference type="InterPro" id="IPR007060">
    <property type="entry name" value="FtsL/DivIC"/>
</dbReference>
<comment type="caution">
    <text evidence="3">The sequence shown here is derived from an EMBL/GenBank/DDBJ whole genome shotgun (WGS) entry which is preliminary data.</text>
</comment>
<dbReference type="Pfam" id="PF04977">
    <property type="entry name" value="DivIC"/>
    <property type="match status" value="1"/>
</dbReference>
<dbReference type="STRING" id="1121324.CLIT_13c00070"/>
<gene>
    <name evidence="3" type="ORF">CLIT_13c00070</name>
</gene>
<feature type="transmembrane region" description="Helical" evidence="2">
    <location>
        <begin position="17"/>
        <end position="35"/>
    </location>
</feature>
<keyword evidence="2" id="KW-1133">Transmembrane helix</keyword>
<keyword evidence="1" id="KW-0175">Coiled coil</keyword>
<dbReference type="EMBL" id="JJMM01000013">
    <property type="protein sequence ID" value="KDR94685.1"/>
    <property type="molecule type" value="Genomic_DNA"/>
</dbReference>
<organism evidence="3 4">
    <name type="scientific">Peptoclostridium litorale DSM 5388</name>
    <dbReference type="NCBI Taxonomy" id="1121324"/>
    <lineage>
        <taxon>Bacteria</taxon>
        <taxon>Bacillati</taxon>
        <taxon>Bacillota</taxon>
        <taxon>Clostridia</taxon>
        <taxon>Peptostreptococcales</taxon>
        <taxon>Peptoclostridiaceae</taxon>
        <taxon>Peptoclostridium</taxon>
    </lineage>
</organism>
<evidence type="ECO:0000313" key="4">
    <source>
        <dbReference type="Proteomes" id="UP000027946"/>
    </source>
</evidence>
<evidence type="ECO:0000313" key="3">
    <source>
        <dbReference type="EMBL" id="KDR94685.1"/>
    </source>
</evidence>
<dbReference type="OrthoDB" id="1755653at2"/>
<keyword evidence="2" id="KW-0472">Membrane</keyword>